<evidence type="ECO:0000256" key="4">
    <source>
        <dbReference type="ARBA" id="ARBA00022679"/>
    </source>
</evidence>
<dbReference type="InterPro" id="IPR048097">
    <property type="entry name" value="Cps14G-like"/>
</dbReference>
<dbReference type="GO" id="GO:0006488">
    <property type="term" value="P:dolichol-linked oligosaccharide biosynthetic process"/>
    <property type="evidence" value="ECO:0007669"/>
    <property type="project" value="InterPro"/>
</dbReference>
<proteinExistence type="inferred from homology"/>
<sequence length="156" mass="17939">MILVLCGTQKQDFTRLMRLVEQVADREEVIIQAGHNHYETDKMKLFSFIPNDEMEKLYQQASLIVTHAGAGSILQGVKNHKKIIAVPRLKKYHEHVNDHQIELATKLEQLGCILAYQDGEDFISLYEKAKTFNPLPFNQKGNIEGLIDQSLEKYLK</sequence>
<dbReference type="RefSeq" id="WP_055274760.1">
    <property type="nucleotide sequence ID" value="NZ_CP071250.1"/>
</dbReference>
<accession>A0A9Q9CMI7</accession>
<feature type="domain" description="Glycosyl transferase family 28 C-terminal" evidence="6">
    <location>
        <begin position="1"/>
        <end position="112"/>
    </location>
</feature>
<dbReference type="PANTHER" id="PTHR12867:SF6">
    <property type="entry name" value="N-ACETYLGLUCOSAMINYLDIPHOSPHODOLICHOL N-ACETYLGLUCOSAMINYLTRANSFERASE"/>
    <property type="match status" value="1"/>
</dbReference>
<comment type="subcellular location">
    <subcellularLocation>
        <location evidence="1">Endoplasmic reticulum</location>
    </subcellularLocation>
</comment>
<reference evidence="7" key="1">
    <citation type="submission" date="2021-03" db="EMBL/GenBank/DDBJ databases">
        <title>Comparative Genomics and Metabolomics in the genus Turicibacter.</title>
        <authorList>
            <person name="Maki J."/>
            <person name="Looft T."/>
        </authorList>
    </citation>
    <scope>NUCLEOTIDE SEQUENCE</scope>
    <source>
        <strain evidence="7">ISU324</strain>
    </source>
</reference>
<evidence type="ECO:0000259" key="6">
    <source>
        <dbReference type="Pfam" id="PF04101"/>
    </source>
</evidence>
<dbReference type="GO" id="GO:0016758">
    <property type="term" value="F:hexosyltransferase activity"/>
    <property type="evidence" value="ECO:0007669"/>
    <property type="project" value="InterPro"/>
</dbReference>
<protein>
    <recommendedName>
        <fullName evidence="6">Glycosyl transferase family 28 C-terminal domain-containing protein</fullName>
    </recommendedName>
</protein>
<dbReference type="Gene3D" id="3.40.50.2000">
    <property type="entry name" value="Glycogen Phosphorylase B"/>
    <property type="match status" value="1"/>
</dbReference>
<evidence type="ECO:0000256" key="3">
    <source>
        <dbReference type="ARBA" id="ARBA00022676"/>
    </source>
</evidence>
<dbReference type="SUPFAM" id="SSF53756">
    <property type="entry name" value="UDP-Glycosyltransferase/glycogen phosphorylase"/>
    <property type="match status" value="1"/>
</dbReference>
<keyword evidence="4" id="KW-0808">Transferase</keyword>
<evidence type="ECO:0000256" key="5">
    <source>
        <dbReference type="ARBA" id="ARBA00022824"/>
    </source>
</evidence>
<evidence type="ECO:0000313" key="7">
    <source>
        <dbReference type="EMBL" id="UUF08091.1"/>
    </source>
</evidence>
<evidence type="ECO:0000313" key="8">
    <source>
        <dbReference type="Proteomes" id="UP001058072"/>
    </source>
</evidence>
<gene>
    <name evidence="7" type="ORF">J0J70_10805</name>
</gene>
<evidence type="ECO:0000256" key="2">
    <source>
        <dbReference type="ARBA" id="ARBA00006962"/>
    </source>
</evidence>
<comment type="similarity">
    <text evidence="2">Belongs to the glycosyltransferase 28 family.</text>
</comment>
<dbReference type="EMBL" id="CP071250">
    <property type="protein sequence ID" value="UUF08091.1"/>
    <property type="molecule type" value="Genomic_DNA"/>
</dbReference>
<dbReference type="AlphaFoldDB" id="A0A9Q9CMI7"/>
<dbReference type="Pfam" id="PF04101">
    <property type="entry name" value="Glyco_tran_28_C"/>
    <property type="match status" value="1"/>
</dbReference>
<keyword evidence="3" id="KW-0328">Glycosyltransferase</keyword>
<dbReference type="InterPro" id="IPR039042">
    <property type="entry name" value="Alg13-like"/>
</dbReference>
<evidence type="ECO:0000256" key="1">
    <source>
        <dbReference type="ARBA" id="ARBA00004240"/>
    </source>
</evidence>
<keyword evidence="5" id="KW-0256">Endoplasmic reticulum</keyword>
<dbReference type="NCBIfam" id="NF041548">
    <property type="entry name" value="PssE"/>
    <property type="match status" value="1"/>
</dbReference>
<dbReference type="PANTHER" id="PTHR12867">
    <property type="entry name" value="GLYCOSYL TRANSFERASE-RELATED"/>
    <property type="match status" value="1"/>
</dbReference>
<dbReference type="InterPro" id="IPR007235">
    <property type="entry name" value="Glyco_trans_28_C"/>
</dbReference>
<name>A0A9Q9CMI7_9FIRM</name>
<dbReference type="Proteomes" id="UP001058072">
    <property type="component" value="Chromosome"/>
</dbReference>
<organism evidence="7 8">
    <name type="scientific">Turicibacter bilis</name>
    <dbReference type="NCBI Taxonomy" id="2735723"/>
    <lineage>
        <taxon>Bacteria</taxon>
        <taxon>Bacillati</taxon>
        <taxon>Bacillota</taxon>
        <taxon>Erysipelotrichia</taxon>
        <taxon>Erysipelotrichales</taxon>
        <taxon>Turicibacteraceae</taxon>
        <taxon>Turicibacter</taxon>
    </lineage>
</organism>